<keyword evidence="5" id="KW-0418">Kinase</keyword>
<dbReference type="NCBIfam" id="TIGR00229">
    <property type="entry name" value="sensory_box"/>
    <property type="match status" value="1"/>
</dbReference>
<dbReference type="Gene3D" id="3.30.565.10">
    <property type="entry name" value="Histidine kinase-like ATPase, C-terminal domain"/>
    <property type="match status" value="1"/>
</dbReference>
<dbReference type="InterPro" id="IPR013655">
    <property type="entry name" value="PAS_fold_3"/>
</dbReference>
<dbReference type="CDD" id="cd00130">
    <property type="entry name" value="PAS"/>
    <property type="match status" value="1"/>
</dbReference>
<gene>
    <name evidence="9" type="ORF">FSB76_27430</name>
</gene>
<dbReference type="SMART" id="SM00086">
    <property type="entry name" value="PAC"/>
    <property type="match status" value="2"/>
</dbReference>
<dbReference type="PROSITE" id="PS50109">
    <property type="entry name" value="HIS_KIN"/>
    <property type="match status" value="1"/>
</dbReference>
<dbReference type="Proteomes" id="UP000321362">
    <property type="component" value="Chromosome"/>
</dbReference>
<dbReference type="InterPro" id="IPR035965">
    <property type="entry name" value="PAS-like_dom_sf"/>
</dbReference>
<evidence type="ECO:0000256" key="2">
    <source>
        <dbReference type="ARBA" id="ARBA00012438"/>
    </source>
</evidence>
<keyword evidence="4" id="KW-0808">Transferase</keyword>
<dbReference type="Pfam" id="PF02518">
    <property type="entry name" value="HATPase_c"/>
    <property type="match status" value="1"/>
</dbReference>
<dbReference type="AlphaFoldDB" id="A0A5B8W9C5"/>
<dbReference type="PRINTS" id="PR00344">
    <property type="entry name" value="BCTRLSENSOR"/>
</dbReference>
<dbReference type="Pfam" id="PF08447">
    <property type="entry name" value="PAS_3"/>
    <property type="match status" value="1"/>
</dbReference>
<evidence type="ECO:0000259" key="8">
    <source>
        <dbReference type="PROSITE" id="PS50113"/>
    </source>
</evidence>
<dbReference type="PROSITE" id="PS50113">
    <property type="entry name" value="PAC"/>
    <property type="match status" value="1"/>
</dbReference>
<reference evidence="9 10" key="1">
    <citation type="journal article" date="2013" name="J. Microbiol.">
        <title>Mucilaginibacter ginsenosidivorax sp. nov., with ginsenoside converting activity isolated from sediment.</title>
        <authorList>
            <person name="Kim J.K."/>
            <person name="Choi T.E."/>
            <person name="Liu Q.M."/>
            <person name="Park H.Y."/>
            <person name="Yi T.H."/>
            <person name="Yoon M.H."/>
            <person name="Kim S.C."/>
            <person name="Im W.T."/>
        </authorList>
    </citation>
    <scope>NUCLEOTIDE SEQUENCE [LARGE SCALE GENOMIC DNA]</scope>
    <source>
        <strain evidence="9 10">KHI28</strain>
    </source>
</reference>
<dbReference type="InterPro" id="IPR004358">
    <property type="entry name" value="Sig_transdc_His_kin-like_C"/>
</dbReference>
<dbReference type="EMBL" id="CP042437">
    <property type="protein sequence ID" value="QEC79502.1"/>
    <property type="molecule type" value="Genomic_DNA"/>
</dbReference>
<keyword evidence="3" id="KW-0597">Phosphoprotein</keyword>
<sequence>MQTKSQLYQDAASLAGLGIWERNFLEGTFYWNKIIFQIMEVDDDYKGSIEDVILFYREPAKVRALIDKAIVSGLPEKGELEVLTARKTQKWVEVRVQAELADGLCTRLYGTLTDITDRRLQAMVLEEREQRFSKAFDHAPIGMALVSLTGGWIKVNTSLCQLFGYTEPEFLGRTFQDFTYPADLESDLEHLNLLVAGDIGSYTMEKRYYHADGHIIWALLSVSLVRSETGSPLYFVSQIKDVTDQKNSMEIISRQNDRLLNFAHIVSHNLRSHSGNIRMLTSMILEETDPAEKETLVQMLDGNAVSLLETLAHLNEVVKVQESSADTRVRIDLANEVERGLNILSASIRASNASIVKDLDDGIAVVFNPAYLESVLINLIGNSLKYQHPERRPEITISANMNGGVPLLIIADNGLGIDLTLHGHKLFGMYKTFHRHPDARGMGLFLVKNQVEAMGGRIWAESQPGVGTSFFIQFAPLMHEKN</sequence>
<dbReference type="EC" id="2.7.13.3" evidence="2"/>
<dbReference type="KEGG" id="mgk:FSB76_27430"/>
<dbReference type="InterPro" id="IPR052162">
    <property type="entry name" value="Sensor_kinase/Photoreceptor"/>
</dbReference>
<dbReference type="InterPro" id="IPR000700">
    <property type="entry name" value="PAS-assoc_C"/>
</dbReference>
<dbReference type="SUPFAM" id="SSF55874">
    <property type="entry name" value="ATPase domain of HSP90 chaperone/DNA topoisomerase II/histidine kinase"/>
    <property type="match status" value="1"/>
</dbReference>
<dbReference type="InterPro" id="IPR036890">
    <property type="entry name" value="HATPase_C_sf"/>
</dbReference>
<feature type="domain" description="PAS" evidence="7">
    <location>
        <begin position="128"/>
        <end position="198"/>
    </location>
</feature>
<evidence type="ECO:0000313" key="10">
    <source>
        <dbReference type="Proteomes" id="UP000321362"/>
    </source>
</evidence>
<evidence type="ECO:0000256" key="1">
    <source>
        <dbReference type="ARBA" id="ARBA00000085"/>
    </source>
</evidence>
<organism evidence="9 10">
    <name type="scientific">Mucilaginibacter ginsenosidivorax</name>
    <dbReference type="NCBI Taxonomy" id="862126"/>
    <lineage>
        <taxon>Bacteria</taxon>
        <taxon>Pseudomonadati</taxon>
        <taxon>Bacteroidota</taxon>
        <taxon>Sphingobacteriia</taxon>
        <taxon>Sphingobacteriales</taxon>
        <taxon>Sphingobacteriaceae</taxon>
        <taxon>Mucilaginibacter</taxon>
    </lineage>
</organism>
<dbReference type="InterPro" id="IPR001610">
    <property type="entry name" value="PAC"/>
</dbReference>
<keyword evidence="10" id="KW-1185">Reference proteome</keyword>
<dbReference type="SMART" id="SM00387">
    <property type="entry name" value="HATPase_c"/>
    <property type="match status" value="1"/>
</dbReference>
<dbReference type="InterPro" id="IPR003594">
    <property type="entry name" value="HATPase_dom"/>
</dbReference>
<dbReference type="InterPro" id="IPR005467">
    <property type="entry name" value="His_kinase_dom"/>
</dbReference>
<dbReference type="PANTHER" id="PTHR43304:SF1">
    <property type="entry name" value="PAC DOMAIN-CONTAINING PROTEIN"/>
    <property type="match status" value="1"/>
</dbReference>
<proteinExistence type="predicted"/>
<evidence type="ECO:0000256" key="4">
    <source>
        <dbReference type="ARBA" id="ARBA00022679"/>
    </source>
</evidence>
<dbReference type="SUPFAM" id="SSF55785">
    <property type="entry name" value="PYP-like sensor domain (PAS domain)"/>
    <property type="match status" value="2"/>
</dbReference>
<feature type="domain" description="Histidine kinase" evidence="6">
    <location>
        <begin position="265"/>
        <end position="478"/>
    </location>
</feature>
<dbReference type="SMART" id="SM00091">
    <property type="entry name" value="PAS"/>
    <property type="match status" value="2"/>
</dbReference>
<evidence type="ECO:0000256" key="3">
    <source>
        <dbReference type="ARBA" id="ARBA00022553"/>
    </source>
</evidence>
<dbReference type="Gene3D" id="3.30.450.20">
    <property type="entry name" value="PAS domain"/>
    <property type="match status" value="2"/>
</dbReference>
<comment type="catalytic activity">
    <reaction evidence="1">
        <text>ATP + protein L-histidine = ADP + protein N-phospho-L-histidine.</text>
        <dbReference type="EC" id="2.7.13.3"/>
    </reaction>
</comment>
<evidence type="ECO:0000259" key="7">
    <source>
        <dbReference type="PROSITE" id="PS50112"/>
    </source>
</evidence>
<dbReference type="GO" id="GO:0004673">
    <property type="term" value="F:protein histidine kinase activity"/>
    <property type="evidence" value="ECO:0007669"/>
    <property type="project" value="UniProtKB-EC"/>
</dbReference>
<evidence type="ECO:0000313" key="9">
    <source>
        <dbReference type="EMBL" id="QEC79502.1"/>
    </source>
</evidence>
<evidence type="ECO:0000259" key="6">
    <source>
        <dbReference type="PROSITE" id="PS50109"/>
    </source>
</evidence>
<protein>
    <recommendedName>
        <fullName evidence="2">histidine kinase</fullName>
        <ecNumber evidence="2">2.7.13.3</ecNumber>
    </recommendedName>
</protein>
<dbReference type="InterPro" id="IPR000014">
    <property type="entry name" value="PAS"/>
</dbReference>
<accession>A0A5B8W9C5</accession>
<name>A0A5B8W9C5_9SPHI</name>
<dbReference type="PROSITE" id="PS50112">
    <property type="entry name" value="PAS"/>
    <property type="match status" value="1"/>
</dbReference>
<feature type="domain" description="PAC" evidence="8">
    <location>
        <begin position="202"/>
        <end position="254"/>
    </location>
</feature>
<dbReference type="PANTHER" id="PTHR43304">
    <property type="entry name" value="PHYTOCHROME-LIKE PROTEIN CPH1"/>
    <property type="match status" value="1"/>
</dbReference>
<evidence type="ECO:0000256" key="5">
    <source>
        <dbReference type="ARBA" id="ARBA00022777"/>
    </source>
</evidence>